<dbReference type="GeneID" id="9060124"/>
<dbReference type="PROSITE" id="PS00107">
    <property type="entry name" value="PROTEIN_KINASE_ATP"/>
    <property type="match status" value="1"/>
</dbReference>
<dbReference type="InterPro" id="IPR017441">
    <property type="entry name" value="Protein_kinase_ATP_BS"/>
</dbReference>
<evidence type="ECO:0000256" key="1">
    <source>
        <dbReference type="PROSITE-ProRule" id="PRU10141"/>
    </source>
</evidence>
<dbReference type="SUPFAM" id="SSF56112">
    <property type="entry name" value="Protein kinase-like (PK-like)"/>
    <property type="match status" value="1"/>
</dbReference>
<reference evidence="2 3" key="1">
    <citation type="submission" date="2008-07" db="EMBL/GenBank/DDBJ databases">
        <authorList>
            <person name="El-Sayed N."/>
            <person name="Caler E."/>
            <person name="Inman J."/>
            <person name="Amedeo P."/>
            <person name="Hass B."/>
            <person name="Wortman J."/>
        </authorList>
    </citation>
    <scope>NUCLEOTIDE SEQUENCE [LARGE SCALE GENOMIC DNA]</scope>
    <source>
        <strain evidence="3">ATCC 50983 / TXsc</strain>
    </source>
</reference>
<dbReference type="OrthoDB" id="3256376at2759"/>
<feature type="binding site" evidence="1">
    <location>
        <position position="62"/>
    </location>
    <ligand>
        <name>ATP</name>
        <dbReference type="ChEBI" id="CHEBI:30616"/>
    </ligand>
</feature>
<accession>C5KMK6</accession>
<sequence length="126" mass="13784">MPGQYSQFIPGFELRSANDHSRVYHFHNLLGEGAFGQVWKCTDLSSETEVALKVVDCNAVGKESLKGIEKEIELTGESGCRGGRHAMGLRSARARSAMGKLCPKFYEAFRVDLPDPLVPSGKALVK</sequence>
<evidence type="ECO:0008006" key="4">
    <source>
        <dbReference type="Google" id="ProtNLM"/>
    </source>
</evidence>
<keyword evidence="1" id="KW-0067">ATP-binding</keyword>
<proteinExistence type="predicted"/>
<dbReference type="RefSeq" id="XP_002782369.1">
    <property type="nucleotide sequence ID" value="XM_002782323.1"/>
</dbReference>
<keyword evidence="1" id="KW-0547">Nucleotide-binding</keyword>
<keyword evidence="3" id="KW-1185">Reference proteome</keyword>
<evidence type="ECO:0000313" key="3">
    <source>
        <dbReference type="Proteomes" id="UP000007800"/>
    </source>
</evidence>
<dbReference type="InterPro" id="IPR011009">
    <property type="entry name" value="Kinase-like_dom_sf"/>
</dbReference>
<name>C5KMK6_PERM5</name>
<protein>
    <recommendedName>
        <fullName evidence="4">Protein kinase domain-containing protein</fullName>
    </recommendedName>
</protein>
<organism evidence="3">
    <name type="scientific">Perkinsus marinus (strain ATCC 50983 / TXsc)</name>
    <dbReference type="NCBI Taxonomy" id="423536"/>
    <lineage>
        <taxon>Eukaryota</taxon>
        <taxon>Sar</taxon>
        <taxon>Alveolata</taxon>
        <taxon>Perkinsozoa</taxon>
        <taxon>Perkinsea</taxon>
        <taxon>Perkinsida</taxon>
        <taxon>Perkinsidae</taxon>
        <taxon>Perkinsus</taxon>
    </lineage>
</organism>
<evidence type="ECO:0000313" key="2">
    <source>
        <dbReference type="EMBL" id="EER14164.1"/>
    </source>
</evidence>
<dbReference type="EMBL" id="GG674496">
    <property type="protein sequence ID" value="EER14164.1"/>
    <property type="molecule type" value="Genomic_DNA"/>
</dbReference>
<dbReference type="Gene3D" id="3.30.200.20">
    <property type="entry name" value="Phosphorylase Kinase, domain 1"/>
    <property type="match status" value="1"/>
</dbReference>
<dbReference type="GO" id="GO:0005524">
    <property type="term" value="F:ATP binding"/>
    <property type="evidence" value="ECO:0007669"/>
    <property type="project" value="UniProtKB-UniRule"/>
</dbReference>
<dbReference type="InParanoid" id="C5KMK6"/>
<gene>
    <name evidence="2" type="ORF">Pmar_PMAR029227</name>
</gene>
<dbReference type="Proteomes" id="UP000007800">
    <property type="component" value="Unassembled WGS sequence"/>
</dbReference>
<dbReference type="AlphaFoldDB" id="C5KMK6"/>